<dbReference type="InterPro" id="IPR045371">
    <property type="entry name" value="ADAMTS_CR_3"/>
</dbReference>
<feature type="binding site" evidence="16 18">
    <location>
        <position position="393"/>
    </location>
    <ligand>
        <name>Zn(2+)</name>
        <dbReference type="ChEBI" id="CHEBI:29105"/>
        <note>catalytic</note>
    </ligand>
</feature>
<evidence type="ECO:0000256" key="16">
    <source>
        <dbReference type="PIRSR" id="PIRSR613273-2"/>
    </source>
</evidence>
<keyword evidence="14" id="KW-0325">Glycoprotein</keyword>
<feature type="disulfide bond" evidence="17">
    <location>
        <begin position="371"/>
        <end position="454"/>
    </location>
</feature>
<evidence type="ECO:0000256" key="18">
    <source>
        <dbReference type="PROSITE-ProRule" id="PRU00276"/>
    </source>
</evidence>
<evidence type="ECO:0000256" key="10">
    <source>
        <dbReference type="ARBA" id="ARBA00022833"/>
    </source>
</evidence>
<evidence type="ECO:0000313" key="23">
    <source>
        <dbReference type="Proteomes" id="UP001152320"/>
    </source>
</evidence>
<keyword evidence="16" id="KW-0106">Calcium</keyword>
<feature type="domain" description="PLAC" evidence="21">
    <location>
        <begin position="1185"/>
        <end position="1224"/>
    </location>
</feature>
<dbReference type="GO" id="GO:0031012">
    <property type="term" value="C:extracellular matrix"/>
    <property type="evidence" value="ECO:0007669"/>
    <property type="project" value="TreeGrafter"/>
</dbReference>
<feature type="disulfide bond" evidence="17">
    <location>
        <begin position="526"/>
        <end position="537"/>
    </location>
</feature>
<evidence type="ECO:0000256" key="19">
    <source>
        <dbReference type="SAM" id="SignalP"/>
    </source>
</evidence>
<evidence type="ECO:0000256" key="9">
    <source>
        <dbReference type="ARBA" id="ARBA00022801"/>
    </source>
</evidence>
<organism evidence="22 23">
    <name type="scientific">Holothuria leucospilota</name>
    <name type="common">Black long sea cucumber</name>
    <name type="synonym">Mertensiothuria leucospilota</name>
    <dbReference type="NCBI Taxonomy" id="206669"/>
    <lineage>
        <taxon>Eukaryota</taxon>
        <taxon>Metazoa</taxon>
        <taxon>Echinodermata</taxon>
        <taxon>Eleutherozoa</taxon>
        <taxon>Echinozoa</taxon>
        <taxon>Holothuroidea</taxon>
        <taxon>Aspidochirotacea</taxon>
        <taxon>Aspidochirotida</taxon>
        <taxon>Holothuriidae</taxon>
        <taxon>Holothuria</taxon>
    </lineage>
</organism>
<dbReference type="InterPro" id="IPR024079">
    <property type="entry name" value="MetalloPept_cat_dom_sf"/>
</dbReference>
<dbReference type="SMART" id="SM00209">
    <property type="entry name" value="TSP1"/>
    <property type="match status" value="5"/>
</dbReference>
<keyword evidence="11" id="KW-0482">Metalloprotease</keyword>
<dbReference type="Gene3D" id="3.40.1620.60">
    <property type="match status" value="1"/>
</dbReference>
<keyword evidence="2" id="KW-0964">Secreted</keyword>
<feature type="binding site" evidence="16">
    <location>
        <position position="457"/>
    </location>
    <ligand>
        <name>Ca(2+)</name>
        <dbReference type="ChEBI" id="CHEBI:29108"/>
        <label>1</label>
    </ligand>
</feature>
<keyword evidence="3" id="KW-0272">Extracellular matrix</keyword>
<dbReference type="Pfam" id="PF19030">
    <property type="entry name" value="TSP1_ADAMTS"/>
    <property type="match status" value="4"/>
</dbReference>
<dbReference type="GO" id="GO:0030198">
    <property type="term" value="P:extracellular matrix organization"/>
    <property type="evidence" value="ECO:0007669"/>
    <property type="project" value="InterPro"/>
</dbReference>
<feature type="binding site" evidence="16">
    <location>
        <position position="457"/>
    </location>
    <ligand>
        <name>Ca(2+)</name>
        <dbReference type="ChEBI" id="CHEBI:29108"/>
        <label>2</label>
    </ligand>
</feature>
<comment type="subcellular location">
    <subcellularLocation>
        <location evidence="1">Secreted</location>
        <location evidence="1">Extracellular space</location>
        <location evidence="1">Extracellular matrix</location>
    </subcellularLocation>
</comment>
<feature type="binding site" evidence="16">
    <location>
        <position position="334"/>
    </location>
    <ligand>
        <name>Ca(2+)</name>
        <dbReference type="ChEBI" id="CHEBI:29108"/>
        <label>2</label>
    </ligand>
</feature>
<dbReference type="PROSITE" id="PS50900">
    <property type="entry name" value="PLAC"/>
    <property type="match status" value="1"/>
</dbReference>
<feature type="disulfide bond" evidence="17">
    <location>
        <begin position="502"/>
        <end position="532"/>
    </location>
</feature>
<accession>A0A9Q1BNJ9</accession>
<evidence type="ECO:0000256" key="11">
    <source>
        <dbReference type="ARBA" id="ARBA00023049"/>
    </source>
</evidence>
<keyword evidence="10 16" id="KW-0862">Zinc</keyword>
<keyword evidence="12" id="KW-0865">Zymogen</keyword>
<dbReference type="PANTHER" id="PTHR13723">
    <property type="entry name" value="ADAMTS A DISINTEGRIN AND METALLOPROTEASE WITH THROMBOSPONDIN MOTIFS PROTEASE"/>
    <property type="match status" value="1"/>
</dbReference>
<dbReference type="EMBL" id="JAIZAY010000014">
    <property type="protein sequence ID" value="KAJ8029750.1"/>
    <property type="molecule type" value="Genomic_DNA"/>
</dbReference>
<feature type="active site" evidence="15 18">
    <location>
        <position position="394"/>
    </location>
</feature>
<feature type="disulfide bond" evidence="17">
    <location>
        <begin position="575"/>
        <end position="587"/>
    </location>
</feature>
<feature type="disulfide bond" evidence="17">
    <location>
        <begin position="560"/>
        <end position="597"/>
    </location>
</feature>
<evidence type="ECO:0000256" key="8">
    <source>
        <dbReference type="ARBA" id="ARBA00022737"/>
    </source>
</evidence>
<dbReference type="Pfam" id="PF17771">
    <property type="entry name" value="ADAMTS_CR_2"/>
    <property type="match status" value="1"/>
</dbReference>
<keyword evidence="23" id="KW-1185">Reference proteome</keyword>
<dbReference type="FunFam" id="3.40.390.10:FF:000001">
    <property type="entry name" value="A disintegrin and metalloproteinase with thrombospondin motifs 1"/>
    <property type="match status" value="1"/>
</dbReference>
<keyword evidence="5" id="KW-0165">Cleavage on pair of basic residues</keyword>
<evidence type="ECO:0000256" key="17">
    <source>
        <dbReference type="PIRSR" id="PIRSR613273-3"/>
    </source>
</evidence>
<dbReference type="PANTHER" id="PTHR13723:SF200">
    <property type="entry name" value="ADAM METALLOPEPTIDASE WITH THROMBOSPONDIN TYPE 1 MOTIF B, ISOFORM B"/>
    <property type="match status" value="1"/>
</dbReference>
<evidence type="ECO:0000256" key="4">
    <source>
        <dbReference type="ARBA" id="ARBA00022670"/>
    </source>
</evidence>
<protein>
    <submittedName>
        <fullName evidence="22">A disintegrin and metalloproteinase with thrombospondin motifs 12</fullName>
    </submittedName>
</protein>
<feature type="disulfide bond" evidence="17">
    <location>
        <begin position="323"/>
        <end position="377"/>
    </location>
</feature>
<evidence type="ECO:0000256" key="7">
    <source>
        <dbReference type="ARBA" id="ARBA00022729"/>
    </source>
</evidence>
<dbReference type="InterPro" id="IPR036383">
    <property type="entry name" value="TSP1_rpt_sf"/>
</dbReference>
<dbReference type="Pfam" id="PF01562">
    <property type="entry name" value="Pep_M12B_propep"/>
    <property type="match status" value="1"/>
</dbReference>
<gene>
    <name evidence="22" type="ORF">HOLleu_29223</name>
</gene>
<comment type="caution">
    <text evidence="22">The sequence shown here is derived from an EMBL/GenBank/DDBJ whole genome shotgun (WGS) entry which is preliminary data.</text>
</comment>
<dbReference type="PRINTS" id="PR01857">
    <property type="entry name" value="ADAMTSFAMILY"/>
</dbReference>
<dbReference type="InterPro" id="IPR002870">
    <property type="entry name" value="Peptidase_M12B_N"/>
</dbReference>
<feature type="binding site" evidence="16 18">
    <location>
        <position position="397"/>
    </location>
    <ligand>
        <name>Zn(2+)</name>
        <dbReference type="ChEBI" id="CHEBI:29105"/>
        <note>catalytic</note>
    </ligand>
</feature>
<feature type="binding site" evidence="16">
    <location>
        <position position="250"/>
    </location>
    <ligand>
        <name>Ca(2+)</name>
        <dbReference type="ChEBI" id="CHEBI:29108"/>
        <label>2</label>
    </ligand>
</feature>
<dbReference type="Gene3D" id="3.40.390.10">
    <property type="entry name" value="Collagenase (Catalytic Domain)"/>
    <property type="match status" value="1"/>
</dbReference>
<evidence type="ECO:0000256" key="3">
    <source>
        <dbReference type="ARBA" id="ARBA00022530"/>
    </source>
</evidence>
<evidence type="ECO:0000256" key="1">
    <source>
        <dbReference type="ARBA" id="ARBA00004498"/>
    </source>
</evidence>
<dbReference type="SMART" id="SM00608">
    <property type="entry name" value="ACR"/>
    <property type="match status" value="1"/>
</dbReference>
<dbReference type="InterPro" id="IPR050439">
    <property type="entry name" value="ADAMTS_ADAMTS-like"/>
</dbReference>
<dbReference type="Gene3D" id="2.60.120.830">
    <property type="match status" value="1"/>
</dbReference>
<dbReference type="InterPro" id="IPR010909">
    <property type="entry name" value="PLAC"/>
</dbReference>
<sequence>MDLQGMFGIIFVMTSVSANALNEAWGNSASQKQAAFLKTLRDYDIINPAIIDDRGNHVTRDLREIHSPRRFRRELSPHVDDLPSKLYMAVNVSRTESLHLNLTHHQDFLSKGFVIETRRSNLSESELKRPEKRHRCHYKGHVFGDTSTKVALSACDGLRGMIWAINEEYFIEPVVDHVTRHAHPHVIYKRSSLPAGVEPPVYRAADRMMEHDEATVRPLTENVCGVTAQADDYQTKRRSRRSVSRERFVETLVVVDYNMYKYYHDQDVETYALTIMNMVTALYHDASLGNLVNIVLVRLMIMAEEEESLNITHHADNTLNNFCRWQQDLNDPLDSNPSHHDTALLFTRKDICLGINKPCATLGLAHVSAICESHRSCTINEDSGLGMAYTVAHELGHLFGMNHDDARYNDCEIPEPGTSYLMAGQLNGHRGPMKWSRCSRDYISRFLDQGLGDCLLDEPAPHKFNFPHLPAGVMYSADYQCKLLFKRNATLCTQSNVQMTMCSTLWCQVDRFCNSKTIPAAPGTACGENKWCYNSKCVNISRPLPPMPGGWGNWGEWSSCSRTCGGGITTQERHCNNPAPANGGKYCEGKRKNYALCNLEPCPVGSVSFRQLQCSRYDDLAFYNHKFTWIPHIEEGKECRLYCKPLRYLFGSVEKAPMVEDGTPCGENTNNVCINGICYKVGCDHRINSNAVEDICGVCHGDGSSCKQISNEFNNTVIRQGPIRITVIPVGARSISVEEKLDSANYIDLQDTHGRSIFNSLSVPNNGEYTVDNQIHSVIYNRQGSMEKITVKGPLEEPLNVVCDIKTLRPSIGYQYYLPKSENETYTRPTLFRWQHDEWTPCSTTCGNGTQRAVVRCVGLMEGFVDDSYCNGSKPEDMERSCNEHKCPASWWVGPWQTCSVTCGQGERMRSVFCIRSLSSDEQTVISDEECSQHGAEDKPPTTATCSHFACPSKADWRVGEWSECSASCGDGIQVRTIECAREDKLCSSDHRPQTERDCVSPCHYGFFSSSEDINLNQFNSEYDKSSILSSLEYSYDSLVSTFGGWEGRREKQEAKQKKKHKSREDITIFNILTDGTAGQEWPIDSGNTLNEDSINNYDERDWITDTEIARRENYIALHGSNSLPLIEWKSEAWSQCSVTCGPGIRSRVVSCVITGTSTTAYGCSPNTRPTGSEVCQAATCPEQTESICEDTLDLVMCLITKKTGSCSLPEFRKVCCATCAGAR</sequence>
<dbReference type="GO" id="GO:0046872">
    <property type="term" value="F:metal ion binding"/>
    <property type="evidence" value="ECO:0007669"/>
    <property type="project" value="UniProtKB-KW"/>
</dbReference>
<dbReference type="InterPro" id="IPR013273">
    <property type="entry name" value="ADAMTS/ADAMTS-like"/>
</dbReference>
<feature type="binding site" evidence="16">
    <location>
        <position position="454"/>
    </location>
    <ligand>
        <name>Ca(2+)</name>
        <dbReference type="ChEBI" id="CHEBI:29108"/>
        <label>1</label>
    </ligand>
</feature>
<dbReference type="Pfam" id="PF05986">
    <property type="entry name" value="ADAMTS_spacer1"/>
    <property type="match status" value="1"/>
</dbReference>
<feature type="disulfide bond" evidence="17">
    <location>
        <begin position="352"/>
        <end position="359"/>
    </location>
</feature>
<feature type="disulfide bond" evidence="17">
    <location>
        <begin position="481"/>
        <end position="507"/>
    </location>
</feature>
<dbReference type="Gene3D" id="2.20.100.10">
    <property type="entry name" value="Thrombospondin type-1 (TSP1) repeat"/>
    <property type="match status" value="5"/>
</dbReference>
<name>A0A9Q1BNJ9_HOLLE</name>
<keyword evidence="8" id="KW-0677">Repeat</keyword>
<dbReference type="Proteomes" id="UP001152320">
    <property type="component" value="Chromosome 14"/>
</dbReference>
<dbReference type="Pfam" id="PF19236">
    <property type="entry name" value="ADAMTS_CR_3"/>
    <property type="match status" value="1"/>
</dbReference>
<dbReference type="GO" id="GO:0004222">
    <property type="term" value="F:metalloendopeptidase activity"/>
    <property type="evidence" value="ECO:0007669"/>
    <property type="project" value="InterPro"/>
</dbReference>
<keyword evidence="6 16" id="KW-0479">Metal-binding</keyword>
<keyword evidence="9" id="KW-0378">Hydrolase</keyword>
<dbReference type="InterPro" id="IPR000884">
    <property type="entry name" value="TSP1_rpt"/>
</dbReference>
<dbReference type="FunFam" id="2.20.100.10:FF:000005">
    <property type="entry name" value="ADAM metallopeptidase with thrombospondin type 1 motif 9"/>
    <property type="match status" value="1"/>
</dbReference>
<evidence type="ECO:0000256" key="14">
    <source>
        <dbReference type="ARBA" id="ARBA00023180"/>
    </source>
</evidence>
<evidence type="ECO:0000256" key="13">
    <source>
        <dbReference type="ARBA" id="ARBA00023157"/>
    </source>
</evidence>
<dbReference type="InterPro" id="IPR041645">
    <property type="entry name" value="ADAMTS_CR_2"/>
</dbReference>
<evidence type="ECO:0000256" key="15">
    <source>
        <dbReference type="PIRSR" id="PIRSR613273-1"/>
    </source>
</evidence>
<keyword evidence="7 19" id="KW-0732">Signal</keyword>
<dbReference type="InterPro" id="IPR010294">
    <property type="entry name" value="ADAMTS_spacer1"/>
</dbReference>
<evidence type="ECO:0000256" key="2">
    <source>
        <dbReference type="ARBA" id="ARBA00022525"/>
    </source>
</evidence>
<feature type="chain" id="PRO_5040331966" evidence="19">
    <location>
        <begin position="21"/>
        <end position="1224"/>
    </location>
</feature>
<dbReference type="InterPro" id="IPR001590">
    <property type="entry name" value="Peptidase_M12B"/>
</dbReference>
<comment type="caution">
    <text evidence="18">Lacks conserved residue(s) required for the propagation of feature annotation.</text>
</comment>
<dbReference type="PROSITE" id="PS50092">
    <property type="entry name" value="TSP1"/>
    <property type="match status" value="5"/>
</dbReference>
<dbReference type="GO" id="GO:0006508">
    <property type="term" value="P:proteolysis"/>
    <property type="evidence" value="ECO:0007669"/>
    <property type="project" value="UniProtKB-KW"/>
</dbReference>
<reference evidence="22" key="1">
    <citation type="submission" date="2021-10" db="EMBL/GenBank/DDBJ databases">
        <title>Tropical sea cucumber genome reveals ecological adaptation and Cuvierian tubules defense mechanism.</title>
        <authorList>
            <person name="Chen T."/>
        </authorList>
    </citation>
    <scope>NUCLEOTIDE SEQUENCE</scope>
    <source>
        <strain evidence="22">Nanhai2018</strain>
        <tissue evidence="22">Muscle</tissue>
    </source>
</reference>
<feature type="binding site" evidence="16">
    <location>
        <position position="334"/>
    </location>
    <ligand>
        <name>Ca(2+)</name>
        <dbReference type="ChEBI" id="CHEBI:29108"/>
        <label>1</label>
    </ligand>
</feature>
<keyword evidence="4" id="KW-0645">Protease</keyword>
<evidence type="ECO:0000259" key="21">
    <source>
        <dbReference type="PROSITE" id="PS50900"/>
    </source>
</evidence>
<comment type="cofactor">
    <cofactor evidence="16">
        <name>Zn(2+)</name>
        <dbReference type="ChEBI" id="CHEBI:29105"/>
    </cofactor>
    <text evidence="16">Binds 1 zinc ion per subunit.</text>
</comment>
<keyword evidence="13 17" id="KW-1015">Disulfide bond</keyword>
<dbReference type="PROSITE" id="PS50215">
    <property type="entry name" value="ADAM_MEPRO"/>
    <property type="match status" value="1"/>
</dbReference>
<feature type="signal peptide" evidence="19">
    <location>
        <begin position="1"/>
        <end position="20"/>
    </location>
</feature>
<dbReference type="CDD" id="cd04273">
    <property type="entry name" value="ZnMc_ADAMTS_like"/>
    <property type="match status" value="1"/>
</dbReference>
<evidence type="ECO:0000259" key="20">
    <source>
        <dbReference type="PROSITE" id="PS50215"/>
    </source>
</evidence>
<dbReference type="Pfam" id="PF01421">
    <property type="entry name" value="Reprolysin"/>
    <property type="match status" value="1"/>
</dbReference>
<feature type="binding site" evidence="16">
    <location>
        <position position="341"/>
    </location>
    <ligand>
        <name>Ca(2+)</name>
        <dbReference type="ChEBI" id="CHEBI:29108"/>
        <label>1</label>
    </ligand>
</feature>
<feature type="domain" description="Peptidase M12B" evidence="20">
    <location>
        <begin position="247"/>
        <end position="459"/>
    </location>
</feature>
<proteinExistence type="predicted"/>
<dbReference type="OrthoDB" id="412680at2759"/>
<dbReference type="Pfam" id="PF00090">
    <property type="entry name" value="TSP_1"/>
    <property type="match status" value="1"/>
</dbReference>
<evidence type="ECO:0000256" key="5">
    <source>
        <dbReference type="ARBA" id="ARBA00022685"/>
    </source>
</evidence>
<evidence type="ECO:0000256" key="6">
    <source>
        <dbReference type="ARBA" id="ARBA00022723"/>
    </source>
</evidence>
<feature type="disulfide bond" evidence="17">
    <location>
        <begin position="492"/>
        <end position="513"/>
    </location>
</feature>
<dbReference type="FunFam" id="2.20.100.10:FF:000006">
    <property type="entry name" value="A disintegrin and metalloproteinase with thrombospondin motifs 1"/>
    <property type="match status" value="1"/>
</dbReference>
<feature type="binding site" evidence="16">
    <location>
        <position position="250"/>
    </location>
    <ligand>
        <name>Ca(2+)</name>
        <dbReference type="ChEBI" id="CHEBI:29108"/>
        <label>1</label>
    </ligand>
</feature>
<evidence type="ECO:0000313" key="22">
    <source>
        <dbReference type="EMBL" id="KAJ8029750.1"/>
    </source>
</evidence>
<evidence type="ECO:0000256" key="12">
    <source>
        <dbReference type="ARBA" id="ARBA00023145"/>
    </source>
</evidence>
<dbReference type="InterPro" id="IPR006586">
    <property type="entry name" value="ADAM_Cys-rich"/>
</dbReference>
<feature type="disulfide bond" evidence="17">
    <location>
        <begin position="564"/>
        <end position="602"/>
    </location>
</feature>
<dbReference type="AlphaFoldDB" id="A0A9Q1BNJ9"/>
<dbReference type="SUPFAM" id="SSF55486">
    <property type="entry name" value="Metalloproteases ('zincins'), catalytic domain"/>
    <property type="match status" value="1"/>
</dbReference>
<dbReference type="SUPFAM" id="SSF82895">
    <property type="entry name" value="TSP-1 type 1 repeat"/>
    <property type="match status" value="5"/>
</dbReference>
<feature type="binding site" evidence="16 18">
    <location>
        <position position="403"/>
    </location>
    <ligand>
        <name>Zn(2+)</name>
        <dbReference type="ChEBI" id="CHEBI:29105"/>
        <note>catalytic</note>
    </ligand>
</feature>